<dbReference type="PANTHER" id="PTHR42912:SF93">
    <property type="entry name" value="N6-ADENOSINE-METHYLTRANSFERASE TMT1A"/>
    <property type="match status" value="1"/>
</dbReference>
<dbReference type="Gene3D" id="3.40.50.150">
    <property type="entry name" value="Vaccinia Virus protein VP39"/>
    <property type="match status" value="1"/>
</dbReference>
<reference evidence="2 3" key="1">
    <citation type="submission" date="2024-06" db="EMBL/GenBank/DDBJ databases">
        <title>Genomic Encyclopedia of Type Strains, Phase IV (KMG-IV): sequencing the most valuable type-strain genomes for metagenomic binning, comparative biology and taxonomic classification.</title>
        <authorList>
            <person name="Goeker M."/>
        </authorList>
    </citation>
    <scope>NUCLEOTIDE SEQUENCE [LARGE SCALE GENOMIC DNA]</scope>
    <source>
        <strain evidence="2 3">DSM 15349</strain>
    </source>
</reference>
<dbReference type="PANTHER" id="PTHR42912">
    <property type="entry name" value="METHYLTRANSFERASE"/>
    <property type="match status" value="1"/>
</dbReference>
<evidence type="ECO:0000259" key="1">
    <source>
        <dbReference type="Pfam" id="PF08241"/>
    </source>
</evidence>
<dbReference type="GO" id="GO:0008168">
    <property type="term" value="F:methyltransferase activity"/>
    <property type="evidence" value="ECO:0007669"/>
    <property type="project" value="UniProtKB-KW"/>
</dbReference>
<dbReference type="RefSeq" id="WP_354281370.1">
    <property type="nucleotide sequence ID" value="NZ_JBEPMK010000005.1"/>
</dbReference>
<sequence length="235" mass="26682">MVNLENYRAMLEQPWGKIQYEITFAQLAHLEGKQILDFGAGFGLVSQFLAKKNQVTAVEPNADMLDIETETDYQKVLGSLEKLAAFPDKSFDVITCHNVLEYVAPAERPNYLAEFNRLLKDDGKLSIIKHNQVGKVLQNVVFSNDVDTALDLLAGGDFHSQSFAQGSTYSLDELLELSGLELENYQAIRTFYSLQPNHFKTEPGWLEKMTKVELAVCDQTPYKDISFLQHVWLRK</sequence>
<dbReference type="EMBL" id="JBEPMK010000005">
    <property type="protein sequence ID" value="MET3644922.1"/>
    <property type="molecule type" value="Genomic_DNA"/>
</dbReference>
<dbReference type="GO" id="GO:0032259">
    <property type="term" value="P:methylation"/>
    <property type="evidence" value="ECO:0007669"/>
    <property type="project" value="UniProtKB-KW"/>
</dbReference>
<dbReference type="InterPro" id="IPR029063">
    <property type="entry name" value="SAM-dependent_MTases_sf"/>
</dbReference>
<keyword evidence="3" id="KW-1185">Reference proteome</keyword>
<name>A0ABV2JMM4_9STRE</name>
<accession>A0ABV2JMM4</accession>
<keyword evidence="2" id="KW-0489">Methyltransferase</keyword>
<evidence type="ECO:0000313" key="3">
    <source>
        <dbReference type="Proteomes" id="UP001549055"/>
    </source>
</evidence>
<gene>
    <name evidence="2" type="ORF">ABID27_001553</name>
</gene>
<keyword evidence="2" id="KW-0808">Transferase</keyword>
<feature type="domain" description="Methyltransferase type 11" evidence="1">
    <location>
        <begin position="36"/>
        <end position="126"/>
    </location>
</feature>
<evidence type="ECO:0000313" key="2">
    <source>
        <dbReference type="EMBL" id="MET3644922.1"/>
    </source>
</evidence>
<dbReference type="Pfam" id="PF08241">
    <property type="entry name" value="Methyltransf_11"/>
    <property type="match status" value="1"/>
</dbReference>
<dbReference type="CDD" id="cd02440">
    <property type="entry name" value="AdoMet_MTases"/>
    <property type="match status" value="1"/>
</dbReference>
<dbReference type="SUPFAM" id="SSF53335">
    <property type="entry name" value="S-adenosyl-L-methionine-dependent methyltransferases"/>
    <property type="match status" value="1"/>
</dbReference>
<dbReference type="Proteomes" id="UP001549055">
    <property type="component" value="Unassembled WGS sequence"/>
</dbReference>
<dbReference type="InterPro" id="IPR050508">
    <property type="entry name" value="Methyltransf_Superfamily"/>
</dbReference>
<organism evidence="2 3">
    <name type="scientific">Streptococcus gallinaceus</name>
    <dbReference type="NCBI Taxonomy" id="165758"/>
    <lineage>
        <taxon>Bacteria</taxon>
        <taxon>Bacillati</taxon>
        <taxon>Bacillota</taxon>
        <taxon>Bacilli</taxon>
        <taxon>Lactobacillales</taxon>
        <taxon>Streptococcaceae</taxon>
        <taxon>Streptococcus</taxon>
    </lineage>
</organism>
<protein>
    <submittedName>
        <fullName evidence="2">SAM-dependent methyltransferase</fullName>
    </submittedName>
</protein>
<proteinExistence type="predicted"/>
<comment type="caution">
    <text evidence="2">The sequence shown here is derived from an EMBL/GenBank/DDBJ whole genome shotgun (WGS) entry which is preliminary data.</text>
</comment>
<dbReference type="InterPro" id="IPR013216">
    <property type="entry name" value="Methyltransf_11"/>
</dbReference>